<organism evidence="1">
    <name type="scientific">Malaco herpesvirus 1</name>
    <dbReference type="NCBI Taxonomy" id="3031797"/>
    <lineage>
        <taxon>Viruses</taxon>
        <taxon>Duplodnaviria</taxon>
        <taxon>Heunggongvirae</taxon>
        <taxon>Peploviricota</taxon>
        <taxon>Herviviricetes</taxon>
        <taxon>Herpesvirales</taxon>
        <taxon>Malacoherpesviridae</taxon>
    </lineage>
</organism>
<proteinExistence type="predicted"/>
<reference evidence="1" key="1">
    <citation type="journal article" date="2023" name="Front. Mar. Sci.">
        <title>Tracing the invertebrate herpesviruses in the global sequence datasets.</title>
        <authorList>
            <person name="Rosani U."/>
            <person name="Gaia M."/>
            <person name="Delmont T.O."/>
            <person name="Krupovic M."/>
        </authorList>
    </citation>
    <scope>NUCLEOTIDE SEQUENCE</scope>
    <source>
        <strain evidence="1">MalacoHV1/China/2018</strain>
    </source>
</reference>
<reference evidence="1" key="2">
    <citation type="submission" date="2023-01" db="EMBL/GenBank/DDBJ databases">
        <authorList>
            <person name="Rosani U."/>
            <person name="Delmont T.O."/>
            <person name="Gaia M."/>
            <person name="Krupovic M."/>
        </authorList>
    </citation>
    <scope>NUCLEOTIDE SEQUENCE</scope>
    <source>
        <strain evidence="1">MalacoHV1/China/2018</strain>
    </source>
</reference>
<protein>
    <submittedName>
        <fullName evidence="1">ORF50</fullName>
    </submittedName>
</protein>
<evidence type="ECO:0000313" key="1">
    <source>
        <dbReference type="EMBL" id="DBA11751.1"/>
    </source>
</evidence>
<sequence>MSCRHFAGVNEDFHSVIIQNGFQFTFVTSQDCNLALTLKELLEIFSKLFSWNCHSNVLLLHGNLVQHACKHPSCLMAIESSFIAKSLVVVCRTHKIVHKWDNLPLVMMWFKAFSFIVSV</sequence>
<name>A0AA48SFG5_9VIRU</name>
<dbReference type="EMBL" id="BK063092">
    <property type="protein sequence ID" value="DBA11751.1"/>
    <property type="molecule type" value="Genomic_DNA"/>
</dbReference>
<accession>A0AA48SFG5</accession>